<proteinExistence type="predicted"/>
<accession>A0A372GK59</accession>
<comment type="caution">
    <text evidence="1">The sequence shown here is derived from an EMBL/GenBank/DDBJ whole genome shotgun (WGS) entry which is preliminary data.</text>
</comment>
<dbReference type="RefSeq" id="WP_117399630.1">
    <property type="nucleotide sequence ID" value="NZ_QVNQ01000003.1"/>
</dbReference>
<dbReference type="EMBL" id="QVNQ01000003">
    <property type="protein sequence ID" value="RFS85776.1"/>
    <property type="molecule type" value="Genomic_DNA"/>
</dbReference>
<dbReference type="OrthoDB" id="3830203at2"/>
<evidence type="ECO:0000313" key="1">
    <source>
        <dbReference type="EMBL" id="RFS85776.1"/>
    </source>
</evidence>
<evidence type="ECO:0000313" key="2">
    <source>
        <dbReference type="Proteomes" id="UP000262882"/>
    </source>
</evidence>
<gene>
    <name evidence="1" type="ORF">D0T12_12405</name>
</gene>
<evidence type="ECO:0008006" key="3">
    <source>
        <dbReference type="Google" id="ProtNLM"/>
    </source>
</evidence>
<protein>
    <recommendedName>
        <fullName evidence="3">2-phospho-L-lactate guanylyltransferase</fullName>
    </recommendedName>
</protein>
<name>A0A372GK59_9ACTN</name>
<organism evidence="1 2">
    <name type="scientific">Actinomadura spongiicola</name>
    <dbReference type="NCBI Taxonomy" id="2303421"/>
    <lineage>
        <taxon>Bacteria</taxon>
        <taxon>Bacillati</taxon>
        <taxon>Actinomycetota</taxon>
        <taxon>Actinomycetes</taxon>
        <taxon>Streptosporangiales</taxon>
        <taxon>Thermomonosporaceae</taxon>
        <taxon>Actinomadura</taxon>
    </lineage>
</organism>
<dbReference type="AlphaFoldDB" id="A0A372GK59"/>
<sequence>MQATVKEFDAATRAGSVLLDDGTELPFDAEAFAAGGLRLLRFGQRVNLALDGDRISVVTLSTFPLPDPQRPS</sequence>
<reference evidence="1 2" key="1">
    <citation type="submission" date="2018-08" db="EMBL/GenBank/DDBJ databases">
        <title>Actinomadura spongicola sp. nov., isolated from marine sponge Leucetta chagosensis.</title>
        <authorList>
            <person name="Li L."/>
            <person name="Lin H.W."/>
        </authorList>
    </citation>
    <scope>NUCLEOTIDE SEQUENCE [LARGE SCALE GENOMIC DNA]</scope>
    <source>
        <strain evidence="1 2">LHW52907</strain>
    </source>
</reference>
<keyword evidence="2" id="KW-1185">Reference proteome</keyword>
<dbReference type="Proteomes" id="UP000262882">
    <property type="component" value="Unassembled WGS sequence"/>
</dbReference>